<organism evidence="3 4">
    <name type="scientific">Plasmodium knowlesi</name>
    <dbReference type="NCBI Taxonomy" id="5850"/>
    <lineage>
        <taxon>Eukaryota</taxon>
        <taxon>Sar</taxon>
        <taxon>Alveolata</taxon>
        <taxon>Apicomplexa</taxon>
        <taxon>Aconoidasida</taxon>
        <taxon>Haemosporida</taxon>
        <taxon>Plasmodiidae</taxon>
        <taxon>Plasmodium</taxon>
        <taxon>Plasmodium (Plasmodium)</taxon>
    </lineage>
</organism>
<feature type="region of interest" description="Disordered" evidence="1">
    <location>
        <begin position="615"/>
        <end position="686"/>
    </location>
</feature>
<feature type="compositionally biased region" description="Polar residues" evidence="1">
    <location>
        <begin position="497"/>
        <end position="508"/>
    </location>
</feature>
<dbReference type="AlphaFoldDB" id="A0A1Y3DHR3"/>
<keyword evidence="2" id="KW-1133">Transmembrane helix</keyword>
<dbReference type="Proteomes" id="UP000195012">
    <property type="component" value="Unassembled WGS sequence"/>
</dbReference>
<evidence type="ECO:0000256" key="1">
    <source>
        <dbReference type="SAM" id="MobiDB-lite"/>
    </source>
</evidence>
<dbReference type="eggNOG" id="ENOG502TMYS">
    <property type="taxonomic scope" value="Eukaryota"/>
</dbReference>
<dbReference type="VEuPathDB" id="PlasmoDB:PKA1H_140054600"/>
<feature type="compositionally biased region" description="Basic and acidic residues" evidence="1">
    <location>
        <begin position="674"/>
        <end position="683"/>
    </location>
</feature>
<dbReference type="EMBL" id="NETL01000028">
    <property type="protein sequence ID" value="OTN63669.1"/>
    <property type="molecule type" value="Genomic_DNA"/>
</dbReference>
<feature type="region of interest" description="Disordered" evidence="1">
    <location>
        <begin position="414"/>
        <end position="469"/>
    </location>
</feature>
<feature type="compositionally biased region" description="Basic and acidic residues" evidence="1">
    <location>
        <begin position="482"/>
        <end position="496"/>
    </location>
</feature>
<gene>
    <name evidence="3" type="ORF">PKNOH_S140267200</name>
</gene>
<feature type="region of interest" description="Disordered" evidence="1">
    <location>
        <begin position="482"/>
        <end position="533"/>
    </location>
</feature>
<keyword evidence="2" id="KW-0812">Transmembrane</keyword>
<dbReference type="VEuPathDB" id="PlasmoDB:PKNH_1449100"/>
<feature type="compositionally biased region" description="Basic and acidic residues" evidence="1">
    <location>
        <begin position="630"/>
        <end position="659"/>
    </location>
</feature>
<reference evidence="3 4" key="1">
    <citation type="submission" date="2017-05" db="EMBL/GenBank/DDBJ databases">
        <title>PacBio assembly of a Plasmodium knowlesi genome sequence with Hi-C correction and manual annotation of the SICAvar gene family.</title>
        <authorList>
            <person name="Lapp S.A."/>
            <person name="Geraldo J.A."/>
            <person name="Chien J.-T."/>
            <person name="Ay F."/>
            <person name="Pakala S.B."/>
            <person name="Batugedara G."/>
            <person name="Humphrey J.C."/>
            <person name="Debarry J.D."/>
            <person name="Le Roch K.G."/>
            <person name="Galinski M.R."/>
            <person name="Kissinger J.C."/>
        </authorList>
    </citation>
    <scope>NUCLEOTIDE SEQUENCE [LARGE SCALE GENOMIC DNA]</scope>
    <source>
        <strain evidence="4">Malayan Strain Pk1 (A+)</strain>
    </source>
</reference>
<feature type="compositionally biased region" description="Basic and acidic residues" evidence="1">
    <location>
        <begin position="460"/>
        <end position="469"/>
    </location>
</feature>
<proteinExistence type="predicted"/>
<protein>
    <submittedName>
        <fullName evidence="3">Uncharacterized protein</fullName>
    </submittedName>
</protein>
<feature type="transmembrane region" description="Helical" evidence="2">
    <location>
        <begin position="45"/>
        <end position="68"/>
    </location>
</feature>
<feature type="region of interest" description="Disordered" evidence="1">
    <location>
        <begin position="550"/>
        <end position="573"/>
    </location>
</feature>
<dbReference type="OrthoDB" id="385524at2759"/>
<evidence type="ECO:0000313" key="4">
    <source>
        <dbReference type="Proteomes" id="UP000195012"/>
    </source>
</evidence>
<dbReference type="VEuPathDB" id="PlasmoDB:PKNOH_S140267200"/>
<feature type="compositionally biased region" description="Basic and acidic residues" evidence="1">
    <location>
        <begin position="515"/>
        <end position="527"/>
    </location>
</feature>
<feature type="region of interest" description="Disordered" evidence="1">
    <location>
        <begin position="1"/>
        <end position="33"/>
    </location>
</feature>
<evidence type="ECO:0000256" key="2">
    <source>
        <dbReference type="SAM" id="Phobius"/>
    </source>
</evidence>
<feature type="compositionally biased region" description="Basic and acidic residues" evidence="1">
    <location>
        <begin position="1"/>
        <end position="10"/>
    </location>
</feature>
<comment type="caution">
    <text evidence="3">The sequence shown here is derived from an EMBL/GenBank/DDBJ whole genome shotgun (WGS) entry which is preliminary data.</text>
</comment>
<feature type="region of interest" description="Disordered" evidence="1">
    <location>
        <begin position="343"/>
        <end position="377"/>
    </location>
</feature>
<dbReference type="OMA" id="RVSNLWV"/>
<feature type="compositionally biased region" description="Acidic residues" evidence="1">
    <location>
        <begin position="350"/>
        <end position="374"/>
    </location>
</feature>
<name>A0A1Y3DHR3_PLAKN</name>
<keyword evidence="2" id="KW-0472">Membrane</keyword>
<sequence>MEKGKDKRNSQGDVFAPAEESQPGKTSKGESEQTAVRGMSALRKILYLLIPLSVKLPLLAKLILLFLLSKLLKHAVSNVLIHFLYRKNDEAFQQLIQLLLLEMRLNGGKKKERNKSNFKTVRPMVDGVYSNIQGMMKYIIRMYFFLYGIRYSGLLLPEDIDEKAELMSTPRRVSNLWVLRGAYLNLFVALLGHPGESDKAECQLHHWECKYPDPAERNLYKNIRDLYKVKYQKEYEIMMRSEYFFLLQRFCEFVQHTGRKAFSYIHLVILSTMSIYCLCRSLFLLTHHIHVLEKKKLYERCCEGGSASNELFRLLIESVAHMSEDLAREEESTCAEGNHLDDVIVHNDNDNDNDNDVDNDVDNDDDDEDDDDDLPNGQLHIYEAMQNKLRLCLNMINRIKNKHPRYATKMLVKQKQARAQDLPGYEQPVPTCEPHKQKEVYETEPSNGQTEGETAFDDPISQRKEEQRDGSLTYSVYLYESRTDEKETQREIKRQMESTSVENISAEHSSQQRQSQREKKEENRTEGNRTNAPIDNHIACCGNVDEMDKKHMEGGSSPHHCADPHGRSKPPSNLSYEVLINELKGTFTKKKRYIYLRKKLCFDESVGEFVMREVSSNGKGRSAEGGVDQSVDHPSVDHLSVDHPSVDHPSVDDRSDDSGGTKQRSHVRAPSGENTREEDHLRPMVDVSTFRQSIAAAISRDRNI</sequence>
<accession>A0A1Y3DHR3</accession>
<evidence type="ECO:0000313" key="3">
    <source>
        <dbReference type="EMBL" id="OTN63669.1"/>
    </source>
</evidence>